<protein>
    <submittedName>
        <fullName evidence="4">DUF4190 domain-containing protein</fullName>
    </submittedName>
</protein>
<evidence type="ECO:0000313" key="5">
    <source>
        <dbReference type="Proteomes" id="UP000733379"/>
    </source>
</evidence>
<feature type="domain" description="DUF4190" evidence="3">
    <location>
        <begin position="95"/>
        <end position="155"/>
    </location>
</feature>
<dbReference type="RefSeq" id="WP_215915198.1">
    <property type="nucleotide sequence ID" value="NZ_JAHKNI010000001.1"/>
</dbReference>
<evidence type="ECO:0000256" key="2">
    <source>
        <dbReference type="SAM" id="Phobius"/>
    </source>
</evidence>
<dbReference type="EMBL" id="JAHKNI010000001">
    <property type="protein sequence ID" value="MBU3060315.1"/>
    <property type="molecule type" value="Genomic_DNA"/>
</dbReference>
<feature type="region of interest" description="Disordered" evidence="1">
    <location>
        <begin position="1"/>
        <end position="85"/>
    </location>
</feature>
<dbReference type="Pfam" id="PF13828">
    <property type="entry name" value="DUF4190"/>
    <property type="match status" value="1"/>
</dbReference>
<keyword evidence="2" id="KW-1133">Transmembrane helix</keyword>
<keyword evidence="2" id="KW-0812">Transmembrane</keyword>
<organism evidence="4 5">
    <name type="scientific">Nocardia albiluteola</name>
    <dbReference type="NCBI Taxonomy" id="2842303"/>
    <lineage>
        <taxon>Bacteria</taxon>
        <taxon>Bacillati</taxon>
        <taxon>Actinomycetota</taxon>
        <taxon>Actinomycetes</taxon>
        <taxon>Mycobacteriales</taxon>
        <taxon>Nocardiaceae</taxon>
        <taxon>Nocardia</taxon>
    </lineage>
</organism>
<feature type="transmembrane region" description="Helical" evidence="2">
    <location>
        <begin position="137"/>
        <end position="164"/>
    </location>
</feature>
<dbReference type="Proteomes" id="UP000733379">
    <property type="component" value="Unassembled WGS sequence"/>
</dbReference>
<dbReference type="InterPro" id="IPR025241">
    <property type="entry name" value="DUF4190"/>
</dbReference>
<evidence type="ECO:0000259" key="3">
    <source>
        <dbReference type="Pfam" id="PF13828"/>
    </source>
</evidence>
<comment type="caution">
    <text evidence="4">The sequence shown here is derived from an EMBL/GenBank/DDBJ whole genome shotgun (WGS) entry which is preliminary data.</text>
</comment>
<name>A0ABS6ARU4_9NOCA</name>
<proteinExistence type="predicted"/>
<accession>A0ABS6ARU4</accession>
<feature type="transmembrane region" description="Helical" evidence="2">
    <location>
        <begin position="95"/>
        <end position="125"/>
    </location>
</feature>
<feature type="compositionally biased region" description="Low complexity" evidence="1">
    <location>
        <begin position="69"/>
        <end position="85"/>
    </location>
</feature>
<keyword evidence="2" id="KW-0472">Membrane</keyword>
<reference evidence="4 5" key="1">
    <citation type="submission" date="2021-06" db="EMBL/GenBank/DDBJ databases">
        <title>Actinomycetes sequencing.</title>
        <authorList>
            <person name="Shan Q."/>
        </authorList>
    </citation>
    <scope>NUCLEOTIDE SEQUENCE [LARGE SCALE GENOMIC DNA]</scope>
    <source>
        <strain evidence="4 5">NEAU-G5</strain>
    </source>
</reference>
<sequence length="171" mass="17841">MTNPGDSDEWWKQYGGEGVPSESGGHASVPPPPPAPYGSNPQNPAQPMPPQGQPFPSYPQPAPPPQPYGQPAGYGQPAPGYQPYGYAQPRTNNGLAIASLITSVAGLFTCGVSSIVGIILGIVSLNQIKQRNQDGRGLALAGIWIGVAFIVLWIAYWVFVAILASQGSSTS</sequence>
<gene>
    <name evidence="4" type="ORF">KO481_02100</name>
</gene>
<keyword evidence="5" id="KW-1185">Reference proteome</keyword>
<feature type="compositionally biased region" description="Pro residues" evidence="1">
    <location>
        <begin position="44"/>
        <end position="68"/>
    </location>
</feature>
<evidence type="ECO:0000313" key="4">
    <source>
        <dbReference type="EMBL" id="MBU3060315.1"/>
    </source>
</evidence>
<evidence type="ECO:0000256" key="1">
    <source>
        <dbReference type="SAM" id="MobiDB-lite"/>
    </source>
</evidence>